<dbReference type="EMBL" id="QGDL01000009">
    <property type="protein sequence ID" value="PWJ28128.1"/>
    <property type="molecule type" value="Genomic_DNA"/>
</dbReference>
<dbReference type="PANTHER" id="PTHR11934:SF0">
    <property type="entry name" value="RIBOSE-5-PHOSPHATE ISOMERASE"/>
    <property type="match status" value="1"/>
</dbReference>
<dbReference type="OrthoDB" id="5870696at2"/>
<dbReference type="NCBIfam" id="TIGR00021">
    <property type="entry name" value="rpiA"/>
    <property type="match status" value="1"/>
</dbReference>
<evidence type="ECO:0000313" key="5">
    <source>
        <dbReference type="Proteomes" id="UP000245845"/>
    </source>
</evidence>
<dbReference type="Pfam" id="PF06026">
    <property type="entry name" value="Rib_5-P_isom_A"/>
    <property type="match status" value="1"/>
</dbReference>
<comment type="catalytic activity">
    <reaction evidence="1 3">
        <text>aldehydo-D-ribose 5-phosphate = D-ribulose 5-phosphate</text>
        <dbReference type="Rhea" id="RHEA:14657"/>
        <dbReference type="ChEBI" id="CHEBI:58121"/>
        <dbReference type="ChEBI" id="CHEBI:58273"/>
        <dbReference type="EC" id="5.3.1.6"/>
    </reaction>
</comment>
<dbReference type="EC" id="5.3.1.6" evidence="3"/>
<dbReference type="GO" id="GO:0009052">
    <property type="term" value="P:pentose-phosphate shunt, non-oxidative branch"/>
    <property type="evidence" value="ECO:0007669"/>
    <property type="project" value="UniProtKB-UniRule"/>
</dbReference>
<feature type="binding site" evidence="3">
    <location>
        <begin position="82"/>
        <end position="85"/>
    </location>
    <ligand>
        <name>substrate</name>
    </ligand>
</feature>
<sequence length="225" mass="24659">MTEELKKAAALKAAEEIRSGMMLGLGTGSTVYYLVQHLGDLAAAGLQIHATATSRATEDLARQNGIPLVDIAKVREIDLAIDGVDAIDPAYQAVKGGGGALFREKVIATRAKRVIWIMDERKLMPHLSHVPLPVETAPFGYHFTEKKIKDLGFIPELRTRDGEIFITDNGNYILDLAGNADMDYRIMAHKLKEITGILETGFFSPICEKIIVGTKNGVIVKTKER</sequence>
<dbReference type="HAMAP" id="MF_00170">
    <property type="entry name" value="Rib_5P_isom_A"/>
    <property type="match status" value="1"/>
</dbReference>
<dbReference type="Gene3D" id="3.40.50.1360">
    <property type="match status" value="1"/>
</dbReference>
<accession>A0A2Y9CA88</accession>
<gene>
    <name evidence="3" type="primary">rpiA</name>
    <name evidence="4" type="ORF">A8806_1095</name>
</gene>
<feature type="binding site" evidence="3">
    <location>
        <begin position="95"/>
        <end position="98"/>
    </location>
    <ligand>
        <name>substrate</name>
    </ligand>
</feature>
<dbReference type="CDD" id="cd01398">
    <property type="entry name" value="RPI_A"/>
    <property type="match status" value="1"/>
</dbReference>
<proteinExistence type="inferred from homology"/>
<evidence type="ECO:0000256" key="1">
    <source>
        <dbReference type="ARBA" id="ARBA00001713"/>
    </source>
</evidence>
<name>A0A2Y9CA88_9FIRM</name>
<keyword evidence="5" id="KW-1185">Reference proteome</keyword>
<protein>
    <recommendedName>
        <fullName evidence="3">Ribose-5-phosphate isomerase A</fullName>
        <ecNumber evidence="3">5.3.1.6</ecNumber>
    </recommendedName>
    <alternativeName>
        <fullName evidence="3">Phosphoriboisomerase A</fullName>
        <shortName evidence="3">PRI</shortName>
    </alternativeName>
</protein>
<dbReference type="GO" id="GO:0004751">
    <property type="term" value="F:ribose-5-phosphate isomerase activity"/>
    <property type="evidence" value="ECO:0007669"/>
    <property type="project" value="UniProtKB-UniRule"/>
</dbReference>
<comment type="pathway">
    <text evidence="3">Carbohydrate degradation; pentose phosphate pathway; D-ribose 5-phosphate from D-ribulose 5-phosphate (non-oxidative stage): step 1/1.</text>
</comment>
<evidence type="ECO:0000313" key="4">
    <source>
        <dbReference type="EMBL" id="PWJ28128.1"/>
    </source>
</evidence>
<dbReference type="InterPro" id="IPR020672">
    <property type="entry name" value="Ribose5P_isomerase_typA_subgr"/>
</dbReference>
<keyword evidence="2 3" id="KW-0413">Isomerase</keyword>
<feature type="active site" description="Proton acceptor" evidence="3">
    <location>
        <position position="104"/>
    </location>
</feature>
<dbReference type="SUPFAM" id="SSF75445">
    <property type="entry name" value="D-ribose-5-phosphate isomerase (RpiA), lid domain"/>
    <property type="match status" value="1"/>
</dbReference>
<dbReference type="GO" id="GO:0006014">
    <property type="term" value="P:D-ribose metabolic process"/>
    <property type="evidence" value="ECO:0007669"/>
    <property type="project" value="TreeGrafter"/>
</dbReference>
<organism evidence="4 5">
    <name type="scientific">Faecalicatena orotica</name>
    <dbReference type="NCBI Taxonomy" id="1544"/>
    <lineage>
        <taxon>Bacteria</taxon>
        <taxon>Bacillati</taxon>
        <taxon>Bacillota</taxon>
        <taxon>Clostridia</taxon>
        <taxon>Lachnospirales</taxon>
        <taxon>Lachnospiraceae</taxon>
        <taxon>Faecalicatena</taxon>
    </lineage>
</organism>
<evidence type="ECO:0000256" key="3">
    <source>
        <dbReference type="HAMAP-Rule" id="MF_00170"/>
    </source>
</evidence>
<dbReference type="AlphaFoldDB" id="A0A2Y9CA88"/>
<dbReference type="SUPFAM" id="SSF100950">
    <property type="entry name" value="NagB/RpiA/CoA transferase-like"/>
    <property type="match status" value="1"/>
</dbReference>
<dbReference type="GO" id="GO:0005829">
    <property type="term" value="C:cytosol"/>
    <property type="evidence" value="ECO:0007669"/>
    <property type="project" value="TreeGrafter"/>
</dbReference>
<comment type="subunit">
    <text evidence="3">Homodimer.</text>
</comment>
<dbReference type="InterPro" id="IPR004788">
    <property type="entry name" value="Ribose5P_isomerase_type_A"/>
</dbReference>
<comment type="caution">
    <text evidence="4">The sequence shown here is derived from an EMBL/GenBank/DDBJ whole genome shotgun (WGS) entry which is preliminary data.</text>
</comment>
<dbReference type="PANTHER" id="PTHR11934">
    <property type="entry name" value="RIBOSE-5-PHOSPHATE ISOMERASE"/>
    <property type="match status" value="1"/>
</dbReference>
<feature type="binding site" evidence="3">
    <location>
        <begin position="27"/>
        <end position="30"/>
    </location>
    <ligand>
        <name>substrate</name>
    </ligand>
</feature>
<dbReference type="Gene3D" id="3.30.70.260">
    <property type="match status" value="1"/>
</dbReference>
<dbReference type="InterPro" id="IPR037171">
    <property type="entry name" value="NagB/RpiA_transferase-like"/>
</dbReference>
<dbReference type="Proteomes" id="UP000245845">
    <property type="component" value="Unassembled WGS sequence"/>
</dbReference>
<dbReference type="NCBIfam" id="NF001924">
    <property type="entry name" value="PRK00702.1"/>
    <property type="match status" value="1"/>
</dbReference>
<comment type="similarity">
    <text evidence="3">Belongs to the ribose 5-phosphate isomerase family.</text>
</comment>
<dbReference type="RefSeq" id="WP_109731945.1">
    <property type="nucleotide sequence ID" value="NZ_BAAACK010000009.1"/>
</dbReference>
<feature type="binding site" evidence="3">
    <location>
        <position position="122"/>
    </location>
    <ligand>
        <name>substrate</name>
    </ligand>
</feature>
<dbReference type="UniPathway" id="UPA00115">
    <property type="reaction ID" value="UER00412"/>
</dbReference>
<evidence type="ECO:0000256" key="2">
    <source>
        <dbReference type="ARBA" id="ARBA00023235"/>
    </source>
</evidence>
<reference evidence="4 5" key="1">
    <citation type="submission" date="2018-05" db="EMBL/GenBank/DDBJ databases">
        <title>The Hungate 1000. A catalogue of reference genomes from the rumen microbiome.</title>
        <authorList>
            <person name="Kelly W."/>
        </authorList>
    </citation>
    <scope>NUCLEOTIDE SEQUENCE [LARGE SCALE GENOMIC DNA]</scope>
    <source>
        <strain evidence="4 5">NLAE-zl-C242</strain>
    </source>
</reference>
<dbReference type="FunFam" id="3.40.50.1360:FF:000001">
    <property type="entry name" value="Ribose-5-phosphate isomerase A"/>
    <property type="match status" value="1"/>
</dbReference>
<comment type="function">
    <text evidence="3">Catalyzes the reversible conversion of ribose-5-phosphate to ribulose 5-phosphate.</text>
</comment>